<feature type="transmembrane region" description="Helical" evidence="13">
    <location>
        <begin position="39"/>
        <end position="62"/>
    </location>
</feature>
<name>A0A5C6CJ79_9BACT</name>
<dbReference type="GO" id="GO:0005886">
    <property type="term" value="C:plasma membrane"/>
    <property type="evidence" value="ECO:0007669"/>
    <property type="project" value="UniProtKB-SubCell"/>
</dbReference>
<dbReference type="SUPFAM" id="SSF55874">
    <property type="entry name" value="ATPase domain of HSP90 chaperone/DNA topoisomerase II/histidine kinase"/>
    <property type="match status" value="1"/>
</dbReference>
<dbReference type="AlphaFoldDB" id="A0A5C6CJ79"/>
<keyword evidence="12 13" id="KW-0472">Membrane</keyword>
<dbReference type="InterPro" id="IPR050351">
    <property type="entry name" value="BphY/WalK/GraS-like"/>
</dbReference>
<dbReference type="SMART" id="SM00091">
    <property type="entry name" value="PAS"/>
    <property type="match status" value="1"/>
</dbReference>
<dbReference type="PANTHER" id="PTHR45453:SF1">
    <property type="entry name" value="PHOSPHATE REGULON SENSOR PROTEIN PHOR"/>
    <property type="match status" value="1"/>
</dbReference>
<evidence type="ECO:0000259" key="14">
    <source>
        <dbReference type="PROSITE" id="PS50109"/>
    </source>
</evidence>
<evidence type="ECO:0000256" key="2">
    <source>
        <dbReference type="ARBA" id="ARBA00004236"/>
    </source>
</evidence>
<dbReference type="EMBL" id="SJPT01000004">
    <property type="protein sequence ID" value="TWU23196.1"/>
    <property type="molecule type" value="Genomic_DNA"/>
</dbReference>
<evidence type="ECO:0000313" key="17">
    <source>
        <dbReference type="Proteomes" id="UP000316304"/>
    </source>
</evidence>
<keyword evidence="9" id="KW-0418">Kinase</keyword>
<evidence type="ECO:0000256" key="7">
    <source>
        <dbReference type="ARBA" id="ARBA00022679"/>
    </source>
</evidence>
<evidence type="ECO:0000256" key="8">
    <source>
        <dbReference type="ARBA" id="ARBA00022741"/>
    </source>
</evidence>
<dbReference type="Gene3D" id="3.30.565.10">
    <property type="entry name" value="Histidine kinase-like ATPase, C-terminal domain"/>
    <property type="match status" value="1"/>
</dbReference>
<dbReference type="GO" id="GO:0005524">
    <property type="term" value="F:ATP binding"/>
    <property type="evidence" value="ECO:0007669"/>
    <property type="project" value="UniProtKB-KW"/>
</dbReference>
<dbReference type="CDD" id="cd00130">
    <property type="entry name" value="PAS"/>
    <property type="match status" value="1"/>
</dbReference>
<dbReference type="InterPro" id="IPR004358">
    <property type="entry name" value="Sig_transdc_His_kin-like_C"/>
</dbReference>
<dbReference type="EC" id="2.7.13.3" evidence="4"/>
<dbReference type="Proteomes" id="UP000316304">
    <property type="component" value="Unassembled WGS sequence"/>
</dbReference>
<dbReference type="GO" id="GO:0006355">
    <property type="term" value="P:regulation of DNA-templated transcription"/>
    <property type="evidence" value="ECO:0007669"/>
    <property type="project" value="InterPro"/>
</dbReference>
<dbReference type="NCBIfam" id="TIGR00229">
    <property type="entry name" value="sensory_box"/>
    <property type="match status" value="1"/>
</dbReference>
<dbReference type="Gene3D" id="1.10.287.130">
    <property type="match status" value="1"/>
</dbReference>
<dbReference type="Pfam" id="PF00512">
    <property type="entry name" value="HisKA"/>
    <property type="match status" value="1"/>
</dbReference>
<dbReference type="CDD" id="cd00082">
    <property type="entry name" value="HisKA"/>
    <property type="match status" value="1"/>
</dbReference>
<keyword evidence="6" id="KW-0597">Phosphoprotein</keyword>
<dbReference type="InterPro" id="IPR036097">
    <property type="entry name" value="HisK_dim/P_sf"/>
</dbReference>
<gene>
    <name evidence="16" type="primary">phoR_1</name>
    <name evidence="16" type="ORF">Pla52o_27310</name>
</gene>
<dbReference type="Pfam" id="PF02518">
    <property type="entry name" value="HATPase_c"/>
    <property type="match status" value="1"/>
</dbReference>
<dbReference type="InterPro" id="IPR003594">
    <property type="entry name" value="HATPase_dom"/>
</dbReference>
<feature type="domain" description="HAMP" evidence="15">
    <location>
        <begin position="236"/>
        <end position="288"/>
    </location>
</feature>
<proteinExistence type="predicted"/>
<comment type="subcellular location">
    <subcellularLocation>
        <location evidence="2">Cell membrane</location>
    </subcellularLocation>
    <subcellularLocation>
        <location evidence="3">Membrane raft</location>
        <topology evidence="3">Multi-pass membrane protein</topology>
    </subcellularLocation>
</comment>
<dbReference type="SMART" id="SM00388">
    <property type="entry name" value="HisKA"/>
    <property type="match status" value="1"/>
</dbReference>
<dbReference type="InterPro" id="IPR036890">
    <property type="entry name" value="HATPase_C_sf"/>
</dbReference>
<dbReference type="InterPro" id="IPR000014">
    <property type="entry name" value="PAS"/>
</dbReference>
<dbReference type="InterPro" id="IPR005467">
    <property type="entry name" value="His_kinase_dom"/>
</dbReference>
<evidence type="ECO:0000256" key="13">
    <source>
        <dbReference type="SAM" id="Phobius"/>
    </source>
</evidence>
<evidence type="ECO:0000256" key="11">
    <source>
        <dbReference type="ARBA" id="ARBA00023012"/>
    </source>
</evidence>
<evidence type="ECO:0000256" key="1">
    <source>
        <dbReference type="ARBA" id="ARBA00000085"/>
    </source>
</evidence>
<comment type="caution">
    <text evidence="16">The sequence shown here is derived from an EMBL/GenBank/DDBJ whole genome shotgun (WGS) entry which is preliminary data.</text>
</comment>
<feature type="transmembrane region" description="Helical" evidence="13">
    <location>
        <begin position="216"/>
        <end position="235"/>
    </location>
</feature>
<evidence type="ECO:0000256" key="3">
    <source>
        <dbReference type="ARBA" id="ARBA00004314"/>
    </source>
</evidence>
<sequence>MFHSSLVAPCYSNSVMGMWVALFHPCCSSTGPTVRSSRLFWKLFLISVGLNLTLAVGFLFIVNSSQRVEINRQVEQRLFDTAVVLRSHISGLVASVLDEDVEPAVHTAKQQALQTLIQRLATETDTRLTIIDSEGLVLADSEHDPRSMISHANRPELIAAGEVGKGTATRESPTLSIDMYYLALQTEAFNGKSAFVRVAERLDTINDRVAAVRRSLWLLALLFGSIATGLTYAIVGRIIDPLAQLTERAQAIAAGVDQAPVSVRSQDEVGLLSEAFNQMQSELARRFRQLREKNEQMSTVLGSMDEGIIAIDVQQRIVLANGASKMLLNFAATNEVGRPLLEAVRSRSLHEVVQKCLEMGGPVQTEFESISQIRRDLAVRATCLPGNPANGVVIVLHDITELRRLENLRQEFVANVSHELKTPLASIKAYAETLRLGGLSDLENNVHFVQRIEEEAERLHQLILDMLQIARVESKEEAFEVGDVPVRRVVDACIKHHDDAAQRKEIRLVVQPPVTALSVYVDEDGLTTILDNLIGNAIKYTPERGQVTVRWLQESDQVLLEVKDTGIGIAPEHHTRVFERFYRADKARSRELGGTGLGLSIVKHLCQAFDGSVSLKSKPGEGSTFQVRLPLS</sequence>
<dbReference type="PANTHER" id="PTHR45453">
    <property type="entry name" value="PHOSPHATE REGULON SENSOR PROTEIN PHOR"/>
    <property type="match status" value="1"/>
</dbReference>
<dbReference type="Gene3D" id="6.10.340.10">
    <property type="match status" value="1"/>
</dbReference>
<evidence type="ECO:0000256" key="12">
    <source>
        <dbReference type="ARBA" id="ARBA00023136"/>
    </source>
</evidence>
<keyword evidence="13" id="KW-0812">Transmembrane</keyword>
<keyword evidence="17" id="KW-1185">Reference proteome</keyword>
<feature type="domain" description="Histidine kinase" evidence="14">
    <location>
        <begin position="415"/>
        <end position="632"/>
    </location>
</feature>
<dbReference type="GO" id="GO:0045121">
    <property type="term" value="C:membrane raft"/>
    <property type="evidence" value="ECO:0007669"/>
    <property type="project" value="UniProtKB-SubCell"/>
</dbReference>
<comment type="catalytic activity">
    <reaction evidence="1">
        <text>ATP + protein L-histidine = ADP + protein N-phospho-L-histidine.</text>
        <dbReference type="EC" id="2.7.13.3"/>
    </reaction>
</comment>
<evidence type="ECO:0000256" key="4">
    <source>
        <dbReference type="ARBA" id="ARBA00012438"/>
    </source>
</evidence>
<accession>A0A5C6CJ79</accession>
<dbReference type="SUPFAM" id="SSF158472">
    <property type="entry name" value="HAMP domain-like"/>
    <property type="match status" value="1"/>
</dbReference>
<evidence type="ECO:0000256" key="9">
    <source>
        <dbReference type="ARBA" id="ARBA00022777"/>
    </source>
</evidence>
<keyword evidence="8" id="KW-0547">Nucleotide-binding</keyword>
<dbReference type="CDD" id="cd06225">
    <property type="entry name" value="HAMP"/>
    <property type="match status" value="1"/>
</dbReference>
<keyword evidence="5" id="KW-1003">Cell membrane</keyword>
<evidence type="ECO:0000256" key="6">
    <source>
        <dbReference type="ARBA" id="ARBA00022553"/>
    </source>
</evidence>
<dbReference type="InterPro" id="IPR035965">
    <property type="entry name" value="PAS-like_dom_sf"/>
</dbReference>
<dbReference type="SUPFAM" id="SSF47384">
    <property type="entry name" value="Homodimeric domain of signal transducing histidine kinase"/>
    <property type="match status" value="1"/>
</dbReference>
<dbReference type="InterPro" id="IPR013767">
    <property type="entry name" value="PAS_fold"/>
</dbReference>
<dbReference type="SMART" id="SM00387">
    <property type="entry name" value="HATPase_c"/>
    <property type="match status" value="1"/>
</dbReference>
<dbReference type="GO" id="GO:0000155">
    <property type="term" value="F:phosphorelay sensor kinase activity"/>
    <property type="evidence" value="ECO:0007669"/>
    <property type="project" value="InterPro"/>
</dbReference>
<dbReference type="PROSITE" id="PS50885">
    <property type="entry name" value="HAMP"/>
    <property type="match status" value="1"/>
</dbReference>
<dbReference type="FunFam" id="1.10.287.130:FF:000001">
    <property type="entry name" value="Two-component sensor histidine kinase"/>
    <property type="match status" value="1"/>
</dbReference>
<evidence type="ECO:0000256" key="10">
    <source>
        <dbReference type="ARBA" id="ARBA00022840"/>
    </source>
</evidence>
<dbReference type="SMART" id="SM00304">
    <property type="entry name" value="HAMP"/>
    <property type="match status" value="1"/>
</dbReference>
<keyword evidence="11" id="KW-0902">Two-component regulatory system</keyword>
<dbReference type="InterPro" id="IPR003661">
    <property type="entry name" value="HisK_dim/P_dom"/>
</dbReference>
<dbReference type="PROSITE" id="PS50109">
    <property type="entry name" value="HIS_KIN"/>
    <property type="match status" value="1"/>
</dbReference>
<dbReference type="Gene3D" id="3.30.450.20">
    <property type="entry name" value="PAS domain"/>
    <property type="match status" value="1"/>
</dbReference>
<keyword evidence="7 16" id="KW-0808">Transferase</keyword>
<dbReference type="GO" id="GO:0016036">
    <property type="term" value="P:cellular response to phosphate starvation"/>
    <property type="evidence" value="ECO:0007669"/>
    <property type="project" value="TreeGrafter"/>
</dbReference>
<evidence type="ECO:0000313" key="16">
    <source>
        <dbReference type="EMBL" id="TWU23196.1"/>
    </source>
</evidence>
<dbReference type="Pfam" id="PF00989">
    <property type="entry name" value="PAS"/>
    <property type="match status" value="1"/>
</dbReference>
<dbReference type="Pfam" id="PF00672">
    <property type="entry name" value="HAMP"/>
    <property type="match status" value="1"/>
</dbReference>
<dbReference type="CDD" id="cd16922">
    <property type="entry name" value="HATPase_EvgS-ArcB-TorS-like"/>
    <property type="match status" value="1"/>
</dbReference>
<keyword evidence="13" id="KW-1133">Transmembrane helix</keyword>
<dbReference type="InterPro" id="IPR003660">
    <property type="entry name" value="HAMP_dom"/>
</dbReference>
<keyword evidence="10" id="KW-0067">ATP-binding</keyword>
<evidence type="ECO:0000259" key="15">
    <source>
        <dbReference type="PROSITE" id="PS50885"/>
    </source>
</evidence>
<organism evidence="16 17">
    <name type="scientific">Novipirellula galeiformis</name>
    <dbReference type="NCBI Taxonomy" id="2528004"/>
    <lineage>
        <taxon>Bacteria</taxon>
        <taxon>Pseudomonadati</taxon>
        <taxon>Planctomycetota</taxon>
        <taxon>Planctomycetia</taxon>
        <taxon>Pirellulales</taxon>
        <taxon>Pirellulaceae</taxon>
        <taxon>Novipirellula</taxon>
    </lineage>
</organism>
<reference evidence="16 17" key="1">
    <citation type="submission" date="2019-02" db="EMBL/GenBank/DDBJ databases">
        <title>Deep-cultivation of Planctomycetes and their phenomic and genomic characterization uncovers novel biology.</title>
        <authorList>
            <person name="Wiegand S."/>
            <person name="Jogler M."/>
            <person name="Boedeker C."/>
            <person name="Pinto D."/>
            <person name="Vollmers J."/>
            <person name="Rivas-Marin E."/>
            <person name="Kohn T."/>
            <person name="Peeters S.H."/>
            <person name="Heuer A."/>
            <person name="Rast P."/>
            <person name="Oberbeckmann S."/>
            <person name="Bunk B."/>
            <person name="Jeske O."/>
            <person name="Meyerdierks A."/>
            <person name="Storesund J.E."/>
            <person name="Kallscheuer N."/>
            <person name="Luecker S."/>
            <person name="Lage O.M."/>
            <person name="Pohl T."/>
            <person name="Merkel B.J."/>
            <person name="Hornburger P."/>
            <person name="Mueller R.-W."/>
            <person name="Bruemmer F."/>
            <person name="Labrenz M."/>
            <person name="Spormann A.M."/>
            <person name="Op Den Camp H."/>
            <person name="Overmann J."/>
            <person name="Amann R."/>
            <person name="Jetten M.S.M."/>
            <person name="Mascher T."/>
            <person name="Medema M.H."/>
            <person name="Devos D.P."/>
            <person name="Kaster A.-K."/>
            <person name="Ovreas L."/>
            <person name="Rohde M."/>
            <person name="Galperin M.Y."/>
            <person name="Jogler C."/>
        </authorList>
    </citation>
    <scope>NUCLEOTIDE SEQUENCE [LARGE SCALE GENOMIC DNA]</scope>
    <source>
        <strain evidence="16 17">Pla52o</strain>
    </source>
</reference>
<dbReference type="FunFam" id="3.30.565.10:FF:000023">
    <property type="entry name" value="PAS domain-containing sensor histidine kinase"/>
    <property type="match status" value="1"/>
</dbReference>
<protein>
    <recommendedName>
        <fullName evidence="4">histidine kinase</fullName>
        <ecNumber evidence="4">2.7.13.3</ecNumber>
    </recommendedName>
</protein>
<dbReference type="GO" id="GO:0004721">
    <property type="term" value="F:phosphoprotein phosphatase activity"/>
    <property type="evidence" value="ECO:0007669"/>
    <property type="project" value="TreeGrafter"/>
</dbReference>
<dbReference type="SUPFAM" id="SSF55785">
    <property type="entry name" value="PYP-like sensor domain (PAS domain)"/>
    <property type="match status" value="1"/>
</dbReference>
<dbReference type="PRINTS" id="PR00344">
    <property type="entry name" value="BCTRLSENSOR"/>
</dbReference>
<evidence type="ECO:0000256" key="5">
    <source>
        <dbReference type="ARBA" id="ARBA00022475"/>
    </source>
</evidence>